<evidence type="ECO:0000256" key="1">
    <source>
        <dbReference type="ARBA" id="ARBA00022723"/>
    </source>
</evidence>
<dbReference type="AlphaFoldDB" id="A0A0D3CFA7"/>
<sequence>MSNQTKGSSSSAPGGARSRRRRGEKQRGIPQLCCCGEEAVIRTSGTTKNPGRLFYCCPKGSEENNPLIEKVTLLHISMFQDKFHLFTWIDERVVEEVEDLKCEVCELKADISDVRAELSTIRKESERIKLMVELARDRKCCCAIL</sequence>
<dbReference type="EnsemblPlants" id="Bo5g069390.1">
    <property type="protein sequence ID" value="Bo5g069390.1"/>
    <property type="gene ID" value="Bo5g069390"/>
</dbReference>
<evidence type="ECO:0000256" key="5">
    <source>
        <dbReference type="SAM" id="MobiDB-lite"/>
    </source>
</evidence>
<accession>A0A0D3CFA7</accession>
<dbReference type="Pfam" id="PF06839">
    <property type="entry name" value="Zn_ribbon_GRF"/>
    <property type="match status" value="1"/>
</dbReference>
<dbReference type="OMA" id="CEVCELK"/>
<dbReference type="PANTHER" id="PTHR33248">
    <property type="entry name" value="ZINC ION-BINDING PROTEIN"/>
    <property type="match status" value="1"/>
</dbReference>
<dbReference type="Proteomes" id="UP000032141">
    <property type="component" value="Chromosome C5"/>
</dbReference>
<feature type="compositionally biased region" description="Low complexity" evidence="5">
    <location>
        <begin position="7"/>
        <end position="16"/>
    </location>
</feature>
<dbReference type="GO" id="GO:0008270">
    <property type="term" value="F:zinc ion binding"/>
    <property type="evidence" value="ECO:0007669"/>
    <property type="project" value="UniProtKB-KW"/>
</dbReference>
<keyword evidence="1" id="KW-0479">Metal-binding</keyword>
<evidence type="ECO:0000313" key="8">
    <source>
        <dbReference type="Proteomes" id="UP000032141"/>
    </source>
</evidence>
<dbReference type="InterPro" id="IPR010666">
    <property type="entry name" value="Znf_GRF"/>
</dbReference>
<feature type="region of interest" description="Disordered" evidence="5">
    <location>
        <begin position="1"/>
        <end position="24"/>
    </location>
</feature>
<feature type="domain" description="GRF-type" evidence="6">
    <location>
        <begin position="33"/>
        <end position="92"/>
    </location>
</feature>
<dbReference type="Gramene" id="Bo5g069390.1">
    <property type="protein sequence ID" value="Bo5g069390.1"/>
    <property type="gene ID" value="Bo5g069390"/>
</dbReference>
<keyword evidence="2 4" id="KW-0863">Zinc-finger</keyword>
<organism evidence="7 8">
    <name type="scientific">Brassica oleracea var. oleracea</name>
    <dbReference type="NCBI Taxonomy" id="109376"/>
    <lineage>
        <taxon>Eukaryota</taxon>
        <taxon>Viridiplantae</taxon>
        <taxon>Streptophyta</taxon>
        <taxon>Embryophyta</taxon>
        <taxon>Tracheophyta</taxon>
        <taxon>Spermatophyta</taxon>
        <taxon>Magnoliopsida</taxon>
        <taxon>eudicotyledons</taxon>
        <taxon>Gunneridae</taxon>
        <taxon>Pentapetalae</taxon>
        <taxon>rosids</taxon>
        <taxon>malvids</taxon>
        <taxon>Brassicales</taxon>
        <taxon>Brassicaceae</taxon>
        <taxon>Brassiceae</taxon>
        <taxon>Brassica</taxon>
    </lineage>
</organism>
<evidence type="ECO:0000256" key="2">
    <source>
        <dbReference type="ARBA" id="ARBA00022771"/>
    </source>
</evidence>
<keyword evidence="3" id="KW-0862">Zinc</keyword>
<protein>
    <recommendedName>
        <fullName evidence="6">GRF-type domain-containing protein</fullName>
    </recommendedName>
</protein>
<proteinExistence type="predicted"/>
<evidence type="ECO:0000256" key="4">
    <source>
        <dbReference type="PROSITE-ProRule" id="PRU01343"/>
    </source>
</evidence>
<reference evidence="7 8" key="1">
    <citation type="journal article" date="2014" name="Genome Biol.">
        <title>Transcriptome and methylome profiling reveals relics of genome dominance in the mesopolyploid Brassica oleracea.</title>
        <authorList>
            <person name="Parkin I.A."/>
            <person name="Koh C."/>
            <person name="Tang H."/>
            <person name="Robinson S.J."/>
            <person name="Kagale S."/>
            <person name="Clarke W.E."/>
            <person name="Town C.D."/>
            <person name="Nixon J."/>
            <person name="Krishnakumar V."/>
            <person name="Bidwell S.L."/>
            <person name="Denoeud F."/>
            <person name="Belcram H."/>
            <person name="Links M.G."/>
            <person name="Just J."/>
            <person name="Clarke C."/>
            <person name="Bender T."/>
            <person name="Huebert T."/>
            <person name="Mason A.S."/>
            <person name="Pires J.C."/>
            <person name="Barker G."/>
            <person name="Moore J."/>
            <person name="Walley P.G."/>
            <person name="Manoli S."/>
            <person name="Batley J."/>
            <person name="Edwards D."/>
            <person name="Nelson M.N."/>
            <person name="Wang X."/>
            <person name="Paterson A.H."/>
            <person name="King G."/>
            <person name="Bancroft I."/>
            <person name="Chalhoub B."/>
            <person name="Sharpe A.G."/>
        </authorList>
    </citation>
    <scope>NUCLEOTIDE SEQUENCE</scope>
    <source>
        <strain evidence="7 8">cv. TO1000</strain>
    </source>
</reference>
<reference evidence="7" key="2">
    <citation type="submission" date="2015-03" db="UniProtKB">
        <authorList>
            <consortium name="EnsemblPlants"/>
        </authorList>
    </citation>
    <scope>IDENTIFICATION</scope>
</reference>
<dbReference type="PROSITE" id="PS51999">
    <property type="entry name" value="ZF_GRF"/>
    <property type="match status" value="1"/>
</dbReference>
<evidence type="ECO:0000313" key="7">
    <source>
        <dbReference type="EnsemblPlants" id="Bo5g069390.1"/>
    </source>
</evidence>
<keyword evidence="8" id="KW-1185">Reference proteome</keyword>
<dbReference type="HOGENOM" id="CLU_1984688_0_0_1"/>
<evidence type="ECO:0000256" key="3">
    <source>
        <dbReference type="ARBA" id="ARBA00022833"/>
    </source>
</evidence>
<evidence type="ECO:0000259" key="6">
    <source>
        <dbReference type="PROSITE" id="PS51999"/>
    </source>
</evidence>
<name>A0A0D3CFA7_BRAOL</name>